<evidence type="ECO:0000259" key="6">
    <source>
        <dbReference type="Pfam" id="PF08531"/>
    </source>
</evidence>
<feature type="domain" description="Alpha-L-rhamnosidase six-hairpin glycosidase" evidence="7">
    <location>
        <begin position="469"/>
        <end position="804"/>
    </location>
</feature>
<organism evidence="9 10">
    <name type="scientific">Runella defluvii</name>
    <dbReference type="NCBI Taxonomy" id="370973"/>
    <lineage>
        <taxon>Bacteria</taxon>
        <taxon>Pseudomonadati</taxon>
        <taxon>Bacteroidota</taxon>
        <taxon>Cytophagia</taxon>
        <taxon>Cytophagales</taxon>
        <taxon>Spirosomataceae</taxon>
        <taxon>Runella</taxon>
    </lineage>
</organism>
<dbReference type="InterPro" id="IPR035398">
    <property type="entry name" value="Bac_rhamnosid_C"/>
</dbReference>
<dbReference type="InterPro" id="IPR016007">
    <property type="entry name" value="Alpha_rhamnosid"/>
</dbReference>
<keyword evidence="3 9" id="KW-0378">Hydrolase</keyword>
<dbReference type="InterPro" id="IPR013737">
    <property type="entry name" value="Bac_rhamnosid_N"/>
</dbReference>
<dbReference type="InterPro" id="IPR012341">
    <property type="entry name" value="6hp_glycosidase-like_sf"/>
</dbReference>
<dbReference type="SUPFAM" id="SSF48208">
    <property type="entry name" value="Six-hairpin glycosidases"/>
    <property type="match status" value="1"/>
</dbReference>
<gene>
    <name evidence="9" type="ORF">FHS57_003681</name>
</gene>
<feature type="signal peptide" evidence="4">
    <location>
        <begin position="1"/>
        <end position="21"/>
    </location>
</feature>
<keyword evidence="9" id="KW-0326">Glycosidase</keyword>
<dbReference type="PIRSF" id="PIRSF010631">
    <property type="entry name" value="A-rhamnsds"/>
    <property type="match status" value="1"/>
</dbReference>
<comment type="catalytic activity">
    <reaction evidence="1">
        <text>Hydrolysis of terminal non-reducing alpha-L-rhamnose residues in alpha-L-rhamnosides.</text>
        <dbReference type="EC" id="3.2.1.40"/>
    </reaction>
</comment>
<evidence type="ECO:0000259" key="5">
    <source>
        <dbReference type="Pfam" id="PF05592"/>
    </source>
</evidence>
<dbReference type="Pfam" id="PF17389">
    <property type="entry name" value="Bac_rhamnosid6H"/>
    <property type="match status" value="1"/>
</dbReference>
<dbReference type="AlphaFoldDB" id="A0A7W6ERN3"/>
<dbReference type="Gene3D" id="1.50.10.10">
    <property type="match status" value="1"/>
</dbReference>
<evidence type="ECO:0000256" key="2">
    <source>
        <dbReference type="ARBA" id="ARBA00012652"/>
    </source>
</evidence>
<dbReference type="Pfam" id="PF17390">
    <property type="entry name" value="Bac_rhamnosid_C"/>
    <property type="match status" value="1"/>
</dbReference>
<keyword evidence="4" id="KW-0732">Signal</keyword>
<dbReference type="PANTHER" id="PTHR33307:SF6">
    <property type="entry name" value="ALPHA-RHAMNOSIDASE (EUROFUNG)-RELATED"/>
    <property type="match status" value="1"/>
</dbReference>
<evidence type="ECO:0000259" key="7">
    <source>
        <dbReference type="Pfam" id="PF17389"/>
    </source>
</evidence>
<dbReference type="InterPro" id="IPR008928">
    <property type="entry name" value="6-hairpin_glycosidase_sf"/>
</dbReference>
<feature type="domain" description="Alpha-L-rhamnosidase C-terminal" evidence="8">
    <location>
        <begin position="811"/>
        <end position="880"/>
    </location>
</feature>
<dbReference type="Proteomes" id="UP000541352">
    <property type="component" value="Unassembled WGS sequence"/>
</dbReference>
<evidence type="ECO:0000256" key="4">
    <source>
        <dbReference type="SAM" id="SignalP"/>
    </source>
</evidence>
<feature type="domain" description="Bacterial alpha-L-rhamnosidase N-terminal" evidence="6">
    <location>
        <begin position="239"/>
        <end position="366"/>
    </location>
</feature>
<proteinExistence type="predicted"/>
<name>A0A7W6ERN3_9BACT</name>
<dbReference type="RefSeq" id="WP_183976140.1">
    <property type="nucleotide sequence ID" value="NZ_JACIBY010000007.1"/>
</dbReference>
<evidence type="ECO:0000313" key="10">
    <source>
        <dbReference type="Proteomes" id="UP000541352"/>
    </source>
</evidence>
<sequence length="914" mass="103038">MKLVRKSCLFALVLVHYQVLAQLSVSKLTCEYMDNPSVVDEKQPRLSWVNLAQNNDRGQKQTAYQIRVATSRTALATPDLWDSGKISSEVSHRVRYAGKALASRDNCFWQIRVWDKNGKPSAWSSVGQWRMGLLNPTDWKAEWIGAPWQGEEALPKPPGGPNERTKLLPPPAPLLRKSLTITKKLKQAVVYTTGLGYFEMYANGQKVSDDLLVPNQTNYDKRPSLPKAYISLPDEFRDYQVMYLAYDLTHLLKQGKNAIGAILGNGFYNAPKFWTASYGSPRFIAQLHLTYQDGSEEVIVSDTSWKAAKSAIQSDLVFDGEIYDSREEQPDWCQPTFDDSRWASAIKRRTPHGRLVAHTSPTDKITKVLQPISVQKLPNGNYKVNFAEEISGWVRLKNVSAPAGHSIKMTFNANVYSGENTFIFNGQKSQTYAPRFNWFVFSGVEISNWYGELKPEHIQAEAVNTDVKENAVFETSNVLFNQINHIWRRSQMDNMHGGIASDCPHRERSPYTGDAQVACHTVMHNFDARAFYKKWLNDMLSAQIPATGYIPNGAPWQPGCGGGVAWGAAIHVIPWEFYQHYGDVELLKENYEGMTGYMKYMKTWVNDEGIMFSQRTGNDGKPLQWWNLGDWAGLKGKLPPDALVHTFYYWLCADITAKTAQILGRAQEASAYRAIAENTKKVFVSKFYNAQKGTFGKYGANIFALKMGLEGTQYKAVVASLKNDIAEADGHLDTGIFGTRYFFEVLAENGLNDLAYNALNKKTFPSFGHWIELGSTTTREFWDEDGSHNHPMYGGGLSWLYRHLAGMKTDEKATGYKHIVFQPMPVKELAFAKYSTESNFGKAGIEWRQNNGFEMLLDVPVGSTATVHFPNGANRKITENNLDITRLKSVSNLRVEGDDVVFELESGTYHFKAK</sequence>
<dbReference type="InterPro" id="IPR013783">
    <property type="entry name" value="Ig-like_fold"/>
</dbReference>
<dbReference type="PANTHER" id="PTHR33307">
    <property type="entry name" value="ALPHA-RHAMNOSIDASE (EUROFUNG)"/>
    <property type="match status" value="1"/>
</dbReference>
<dbReference type="Pfam" id="PF25788">
    <property type="entry name" value="Ig_Rha78A_N"/>
    <property type="match status" value="1"/>
</dbReference>
<keyword evidence="10" id="KW-1185">Reference proteome</keyword>
<evidence type="ECO:0000259" key="8">
    <source>
        <dbReference type="Pfam" id="PF17390"/>
    </source>
</evidence>
<dbReference type="Gene3D" id="2.60.420.10">
    <property type="entry name" value="Maltose phosphorylase, domain 3"/>
    <property type="match status" value="1"/>
</dbReference>
<protein>
    <recommendedName>
        <fullName evidence="2">alpha-L-rhamnosidase</fullName>
        <ecNumber evidence="2">3.2.1.40</ecNumber>
    </recommendedName>
</protein>
<reference evidence="9 10" key="1">
    <citation type="submission" date="2020-08" db="EMBL/GenBank/DDBJ databases">
        <title>Genomic Encyclopedia of Type Strains, Phase IV (KMG-IV): sequencing the most valuable type-strain genomes for metagenomic binning, comparative biology and taxonomic classification.</title>
        <authorList>
            <person name="Goeker M."/>
        </authorList>
    </citation>
    <scope>NUCLEOTIDE SEQUENCE [LARGE SCALE GENOMIC DNA]</scope>
    <source>
        <strain evidence="9 10">DSM 17976</strain>
    </source>
</reference>
<dbReference type="InterPro" id="IPR035396">
    <property type="entry name" value="Bac_rhamnosid6H"/>
</dbReference>
<feature type="domain" description="Bacterial alpha-L-rhamnosidase N-terminal" evidence="6">
    <location>
        <begin position="183"/>
        <end position="223"/>
    </location>
</feature>
<dbReference type="GO" id="GO:0030596">
    <property type="term" value="F:alpha-L-rhamnosidase activity"/>
    <property type="evidence" value="ECO:0007669"/>
    <property type="project" value="UniProtKB-EC"/>
</dbReference>
<accession>A0A7W6ERN3</accession>
<comment type="caution">
    <text evidence="9">The sequence shown here is derived from an EMBL/GenBank/DDBJ whole genome shotgun (WGS) entry which is preliminary data.</text>
</comment>
<feature type="domain" description="Alpha-L-rhamnosidase concanavalin-like" evidence="5">
    <location>
        <begin position="376"/>
        <end position="463"/>
    </location>
</feature>
<dbReference type="Pfam" id="PF05592">
    <property type="entry name" value="Bac_rhamnosid"/>
    <property type="match status" value="1"/>
</dbReference>
<evidence type="ECO:0000256" key="3">
    <source>
        <dbReference type="ARBA" id="ARBA00022801"/>
    </source>
</evidence>
<dbReference type="EMBL" id="JACIBY010000007">
    <property type="protein sequence ID" value="MBB3839672.1"/>
    <property type="molecule type" value="Genomic_DNA"/>
</dbReference>
<dbReference type="Pfam" id="PF08531">
    <property type="entry name" value="Bac_rhamnosid_N"/>
    <property type="match status" value="2"/>
</dbReference>
<evidence type="ECO:0000313" key="9">
    <source>
        <dbReference type="EMBL" id="MBB3839672.1"/>
    </source>
</evidence>
<feature type="chain" id="PRO_5030758297" description="alpha-L-rhamnosidase" evidence="4">
    <location>
        <begin position="22"/>
        <end position="914"/>
    </location>
</feature>
<dbReference type="Gene3D" id="2.60.120.260">
    <property type="entry name" value="Galactose-binding domain-like"/>
    <property type="match status" value="2"/>
</dbReference>
<evidence type="ECO:0000256" key="1">
    <source>
        <dbReference type="ARBA" id="ARBA00001445"/>
    </source>
</evidence>
<dbReference type="EC" id="3.2.1.40" evidence="2"/>
<dbReference type="InterPro" id="IPR008902">
    <property type="entry name" value="Rhamnosid_concanavalin"/>
</dbReference>
<dbReference type="Gene3D" id="2.60.40.10">
    <property type="entry name" value="Immunoglobulins"/>
    <property type="match status" value="1"/>
</dbReference>
<dbReference type="GO" id="GO:0005975">
    <property type="term" value="P:carbohydrate metabolic process"/>
    <property type="evidence" value="ECO:0007669"/>
    <property type="project" value="InterPro"/>
</dbReference>